<accession>A0A2I0TTU2</accession>
<proteinExistence type="predicted"/>
<dbReference type="AlphaFoldDB" id="A0A2I0TTU2"/>
<dbReference type="PANTHER" id="PTHR33332">
    <property type="entry name" value="REVERSE TRANSCRIPTASE DOMAIN-CONTAINING PROTEIN"/>
    <property type="match status" value="1"/>
</dbReference>
<gene>
    <name evidence="1" type="ORF">llap_12462</name>
</gene>
<dbReference type="EMBL" id="KZ507237">
    <property type="protein sequence ID" value="PKU37234.1"/>
    <property type="molecule type" value="Genomic_DNA"/>
</dbReference>
<evidence type="ECO:0000313" key="1">
    <source>
        <dbReference type="EMBL" id="PKU37234.1"/>
    </source>
</evidence>
<dbReference type="Proteomes" id="UP000233556">
    <property type="component" value="Unassembled WGS sequence"/>
</dbReference>
<evidence type="ECO:0008006" key="3">
    <source>
        <dbReference type="Google" id="ProtNLM"/>
    </source>
</evidence>
<evidence type="ECO:0000313" key="2">
    <source>
        <dbReference type="Proteomes" id="UP000233556"/>
    </source>
</evidence>
<organism evidence="1 2">
    <name type="scientific">Limosa lapponica baueri</name>
    <dbReference type="NCBI Taxonomy" id="1758121"/>
    <lineage>
        <taxon>Eukaryota</taxon>
        <taxon>Metazoa</taxon>
        <taxon>Chordata</taxon>
        <taxon>Craniata</taxon>
        <taxon>Vertebrata</taxon>
        <taxon>Euteleostomi</taxon>
        <taxon>Archelosauria</taxon>
        <taxon>Archosauria</taxon>
        <taxon>Dinosauria</taxon>
        <taxon>Saurischia</taxon>
        <taxon>Theropoda</taxon>
        <taxon>Coelurosauria</taxon>
        <taxon>Aves</taxon>
        <taxon>Neognathae</taxon>
        <taxon>Neoaves</taxon>
        <taxon>Charadriiformes</taxon>
        <taxon>Scolopacidae</taxon>
        <taxon>Limosa</taxon>
    </lineage>
</organism>
<reference evidence="2" key="1">
    <citation type="submission" date="2017-11" db="EMBL/GenBank/DDBJ databases">
        <authorList>
            <person name="Lima N.C."/>
            <person name="Parody-Merino A.M."/>
            <person name="Battley P.F."/>
            <person name="Fidler A.E."/>
            <person name="Prosdocimi F."/>
        </authorList>
    </citation>
    <scope>NUCLEOTIDE SEQUENCE [LARGE SCALE GENOMIC DNA]</scope>
</reference>
<reference evidence="2" key="2">
    <citation type="submission" date="2017-12" db="EMBL/GenBank/DDBJ databases">
        <title>Genome sequence of the Bar-tailed Godwit (Limosa lapponica baueri).</title>
        <authorList>
            <person name="Lima N.C.B."/>
            <person name="Parody-Merino A.M."/>
            <person name="Battley P.F."/>
            <person name="Fidler A.E."/>
            <person name="Prosdocimi F."/>
        </authorList>
    </citation>
    <scope>NUCLEOTIDE SEQUENCE [LARGE SCALE GENOMIC DNA]</scope>
</reference>
<protein>
    <recommendedName>
        <fullName evidence="3">Rna-directed dna polymerase from mobile element jockey-like</fullName>
    </recommendedName>
</protein>
<sequence>MKGSREQPTRQALCTEFKHAEARRAASVCARLEFGSTPARRLENMPCRALACFMQAGSIGALANMVKLSIPDLQDSHINGISKKVKLDMSLLIVYQHLTKIGADISLIVLQRNRTCFYFYCTLSKFADDTKLGGSVDLLEGRKALQKHLDRLDRWAETNCMRFNKAKYWVLHLRHNNPMQRYRLGEEWLESCPAEKDLGVLVDSRLNRSQQCAQVAKKANGILACIRNSAVSRTREVIIPLYSALLRPSRTVAAVLTKEKLALRLFTSSSDYQSETATEETRKVENRETPA</sequence>
<name>A0A2I0TTU2_LIMLA</name>
<keyword evidence="2" id="KW-1185">Reference proteome</keyword>